<evidence type="ECO:0000313" key="3">
    <source>
        <dbReference type="Proteomes" id="UP000739284"/>
    </source>
</evidence>
<dbReference type="Pfam" id="PF05944">
    <property type="entry name" value="Phage_term_smal"/>
    <property type="match status" value="1"/>
</dbReference>
<dbReference type="RefSeq" id="WP_217150537.1">
    <property type="nucleotide sequence ID" value="NZ_JAFMOY010000131.1"/>
</dbReference>
<dbReference type="EMBL" id="JAFMOY010000131">
    <property type="protein sequence ID" value="MBU9847150.1"/>
    <property type="molecule type" value="Genomic_DNA"/>
</dbReference>
<evidence type="ECO:0000313" key="2">
    <source>
        <dbReference type="EMBL" id="MBU9847150.1"/>
    </source>
</evidence>
<feature type="compositionally biased region" description="Basic residues" evidence="1">
    <location>
        <begin position="227"/>
        <end position="249"/>
    </location>
</feature>
<keyword evidence="3" id="KW-1185">Reference proteome</keyword>
<comment type="caution">
    <text evidence="2">The sequence shown here is derived from an EMBL/GenBank/DDBJ whole genome shotgun (WGS) entry which is preliminary data.</text>
</comment>
<protein>
    <submittedName>
        <fullName evidence="2">Terminase</fullName>
    </submittedName>
</protein>
<feature type="region of interest" description="Disordered" evidence="1">
    <location>
        <begin position="212"/>
        <end position="249"/>
    </location>
</feature>
<dbReference type="Proteomes" id="UP000739284">
    <property type="component" value="Unassembled WGS sequence"/>
</dbReference>
<reference evidence="2 3" key="1">
    <citation type="submission" date="2021-03" db="EMBL/GenBank/DDBJ databases">
        <title>Five novel Rahnella species.</title>
        <authorList>
            <person name="Brady C."/>
            <person name="Asselin J."/>
            <person name="Beer S."/>
            <person name="Bruberg M.B."/>
            <person name="Crampton B."/>
            <person name="Venter S."/>
            <person name="Arnold D."/>
            <person name="Denman S."/>
        </authorList>
    </citation>
    <scope>NUCLEOTIDE SEQUENCE [LARGE SCALE GENOMIC DNA]</scope>
    <source>
        <strain evidence="2 3">FRB 231</strain>
    </source>
</reference>
<evidence type="ECO:0000256" key="1">
    <source>
        <dbReference type="SAM" id="MobiDB-lite"/>
    </source>
</evidence>
<proteinExistence type="predicted"/>
<sequence length="249" mass="27521">MLSPAQRHMMRVSAEKASSQRVSDPLRSALPYGQMLMKLRGDRQILKSIYSVEDKARRKRDMLPAYAPWIAGVLASDAGNQDDVLMTMLQWSLDAGDIRGTFDMARYALKHGLNVPNNKRPTPYLFAEDVALAAMRARSAGQAVSVDDLLTVIDMTLPHDMPDPVRAKLHKITGLVLRDNGLPEQALIQLKRAMQLDSVAGVKKDIEQLERALRPVAVTAKPDTAPRKTKPRAAPAKRGRPRKAKPASC</sequence>
<gene>
    <name evidence="2" type="ORF">J1784_19305</name>
</gene>
<accession>A0ABS6LJN8</accession>
<dbReference type="InterPro" id="IPR010270">
    <property type="entry name" value="Phage_P2_GpM"/>
</dbReference>
<feature type="region of interest" description="Disordered" evidence="1">
    <location>
        <begin position="1"/>
        <end position="20"/>
    </location>
</feature>
<name>A0ABS6LJN8_9GAMM</name>
<organism evidence="2 3">
    <name type="scientific">Rahnella ecdela</name>
    <dbReference type="NCBI Taxonomy" id="2816250"/>
    <lineage>
        <taxon>Bacteria</taxon>
        <taxon>Pseudomonadati</taxon>
        <taxon>Pseudomonadota</taxon>
        <taxon>Gammaproteobacteria</taxon>
        <taxon>Enterobacterales</taxon>
        <taxon>Yersiniaceae</taxon>
        <taxon>Rahnella</taxon>
    </lineage>
</organism>